<evidence type="ECO:0000313" key="5">
    <source>
        <dbReference type="Proteomes" id="UP000308000"/>
    </source>
</evidence>
<dbReference type="Proteomes" id="UP000536909">
    <property type="component" value="Unassembled WGS sequence"/>
</dbReference>
<dbReference type="Pfam" id="PF01408">
    <property type="entry name" value="GFO_IDH_MocA"/>
    <property type="match status" value="1"/>
</dbReference>
<reference evidence="3 6" key="2">
    <citation type="submission" date="2020-08" db="EMBL/GenBank/DDBJ databases">
        <title>Genomic Encyclopedia of Type Strains, Phase IV (KMG-IV): sequencing the most valuable type-strain genomes for metagenomic binning, comparative biology and taxonomic classification.</title>
        <authorList>
            <person name="Goeker M."/>
        </authorList>
    </citation>
    <scope>NUCLEOTIDE SEQUENCE [LARGE SCALE GENOMIC DNA]</scope>
    <source>
        <strain evidence="3 6">DSM 105434</strain>
    </source>
</reference>
<proteinExistence type="predicted"/>
<dbReference type="AlphaFoldDB" id="A0AAJ5F616"/>
<dbReference type="RefSeq" id="WP_129117374.1">
    <property type="nucleotide sequence ID" value="NZ_BSUI01000012.1"/>
</dbReference>
<dbReference type="EMBL" id="VBRC01000001">
    <property type="protein sequence ID" value="TLK32040.1"/>
    <property type="molecule type" value="Genomic_DNA"/>
</dbReference>
<dbReference type="InterPro" id="IPR000683">
    <property type="entry name" value="Gfo/Idh/MocA-like_OxRdtase_N"/>
</dbReference>
<dbReference type="InterPro" id="IPR052515">
    <property type="entry name" value="Gfo/Idh/MocA_Oxidoreductase"/>
</dbReference>
<evidence type="ECO:0000313" key="6">
    <source>
        <dbReference type="Proteomes" id="UP000536909"/>
    </source>
</evidence>
<dbReference type="Pfam" id="PF22725">
    <property type="entry name" value="GFO_IDH_MocA_C3"/>
    <property type="match status" value="1"/>
</dbReference>
<evidence type="ECO:0000313" key="3">
    <source>
        <dbReference type="EMBL" id="MBB5293318.1"/>
    </source>
</evidence>
<dbReference type="Gene3D" id="3.30.360.10">
    <property type="entry name" value="Dihydrodipicolinate Reductase, domain 2"/>
    <property type="match status" value="1"/>
</dbReference>
<dbReference type="InterPro" id="IPR055170">
    <property type="entry name" value="GFO_IDH_MocA-like_dom"/>
</dbReference>
<sequence length="334" mass="35884">MTPSTRIGLLGAGFIARRHIGILSGFPDVQVVALADPDTGRARELAGPLGAHVYADDHELLEREALDALYICVPPFAHGGPELAAAGRGLPFFVEKPLATDLATAERVAAEVAARGLITSVGYHWRSLDTVERAAELLAANPARLALGYWLDSTPPPAWWVKEAESGGQMVEQTTHIFDLARFLVGEVVAVSATGSRLDRASFPGADVQDVTAATLHFASGAIGTVASTCLLNWPHRIGLHLYAEGLALELSEFELMVDVGRGRPVQRAEGDPFVREDRAFIDAVQGKPNVIRAPYAEALKTHRLTLAAARSAREGGRLIRFTEVRNEPEAVHD</sequence>
<feature type="domain" description="GFO/IDH/MocA-like oxidoreductase" evidence="2">
    <location>
        <begin position="150"/>
        <end position="237"/>
    </location>
</feature>
<dbReference type="InterPro" id="IPR036291">
    <property type="entry name" value="NAD(P)-bd_dom_sf"/>
</dbReference>
<evidence type="ECO:0000259" key="1">
    <source>
        <dbReference type="Pfam" id="PF01408"/>
    </source>
</evidence>
<reference evidence="4 5" key="1">
    <citation type="submission" date="2019-04" db="EMBL/GenBank/DDBJ databases">
        <title>Deinococcus metalilatus MA1002 mutant No.5.</title>
        <authorList>
            <person name="Park W."/>
            <person name="Park C."/>
        </authorList>
    </citation>
    <scope>NUCLEOTIDE SEQUENCE [LARGE SCALE GENOMIC DNA]</scope>
    <source>
        <strain evidence="4 5">MA1002-m5</strain>
    </source>
</reference>
<dbReference type="Gene3D" id="3.40.50.720">
    <property type="entry name" value="NAD(P)-binding Rossmann-like Domain"/>
    <property type="match status" value="1"/>
</dbReference>
<keyword evidence="6" id="KW-1185">Reference proteome</keyword>
<dbReference type="SUPFAM" id="SSF51735">
    <property type="entry name" value="NAD(P)-binding Rossmann-fold domains"/>
    <property type="match status" value="1"/>
</dbReference>
<name>A0AAJ5F616_9DEIO</name>
<dbReference type="EMBL" id="JACHFV010000001">
    <property type="protein sequence ID" value="MBB5293318.1"/>
    <property type="molecule type" value="Genomic_DNA"/>
</dbReference>
<organism evidence="4 5">
    <name type="scientific">Deinococcus metallilatus</name>
    <dbReference type="NCBI Taxonomy" id="1211322"/>
    <lineage>
        <taxon>Bacteria</taxon>
        <taxon>Thermotogati</taxon>
        <taxon>Deinococcota</taxon>
        <taxon>Deinococci</taxon>
        <taxon>Deinococcales</taxon>
        <taxon>Deinococcaceae</taxon>
        <taxon>Deinococcus</taxon>
    </lineage>
</organism>
<dbReference type="PANTHER" id="PTHR43249">
    <property type="entry name" value="UDP-N-ACETYL-2-AMINO-2-DEOXY-D-GLUCURONATE OXIDASE"/>
    <property type="match status" value="1"/>
</dbReference>
<evidence type="ECO:0000313" key="4">
    <source>
        <dbReference type="EMBL" id="TLK32040.1"/>
    </source>
</evidence>
<feature type="domain" description="Gfo/Idh/MocA-like oxidoreductase N-terminal" evidence="1">
    <location>
        <begin position="6"/>
        <end position="123"/>
    </location>
</feature>
<comment type="caution">
    <text evidence="4">The sequence shown here is derived from an EMBL/GenBank/DDBJ whole genome shotgun (WGS) entry which is preliminary data.</text>
</comment>
<dbReference type="Proteomes" id="UP000308000">
    <property type="component" value="Unassembled WGS sequence"/>
</dbReference>
<dbReference type="PANTHER" id="PTHR43249:SF1">
    <property type="entry name" value="D-GLUCOSIDE 3-DEHYDROGENASE"/>
    <property type="match status" value="1"/>
</dbReference>
<dbReference type="GO" id="GO:0000166">
    <property type="term" value="F:nucleotide binding"/>
    <property type="evidence" value="ECO:0007669"/>
    <property type="project" value="InterPro"/>
</dbReference>
<dbReference type="SUPFAM" id="SSF55347">
    <property type="entry name" value="Glyceraldehyde-3-phosphate dehydrogenase-like, C-terminal domain"/>
    <property type="match status" value="1"/>
</dbReference>
<accession>A0AAJ5F616</accession>
<gene>
    <name evidence="4" type="ORF">FCS05_00830</name>
    <name evidence="3" type="ORF">HNQ10_000131</name>
</gene>
<protein>
    <submittedName>
        <fullName evidence="3">Dehydrogenase</fullName>
    </submittedName>
    <submittedName>
        <fullName evidence="4">Gfo/Idh/MocA family oxidoreductase</fullName>
    </submittedName>
</protein>
<evidence type="ECO:0000259" key="2">
    <source>
        <dbReference type="Pfam" id="PF22725"/>
    </source>
</evidence>